<dbReference type="Proteomes" id="UP000521872">
    <property type="component" value="Unassembled WGS sequence"/>
</dbReference>
<dbReference type="CDD" id="cd20557">
    <property type="entry name" value="CYCLIN_ScPCL1-like"/>
    <property type="match status" value="1"/>
</dbReference>
<evidence type="ECO:0000313" key="2">
    <source>
        <dbReference type="Proteomes" id="UP000521872"/>
    </source>
</evidence>
<comment type="caution">
    <text evidence="1">The sequence shown here is derived from an EMBL/GenBank/DDBJ whole genome shotgun (WGS) entry which is preliminary data.</text>
</comment>
<keyword evidence="2" id="KW-1185">Reference proteome</keyword>
<dbReference type="AlphaFoldDB" id="A0A8H4QWE1"/>
<accession>A0A8H4QWE1</accession>
<evidence type="ECO:0000313" key="1">
    <source>
        <dbReference type="EMBL" id="KAF4618662.1"/>
    </source>
</evidence>
<reference evidence="1 2" key="1">
    <citation type="submission" date="2019-12" db="EMBL/GenBank/DDBJ databases">
        <authorList>
            <person name="Floudas D."/>
            <person name="Bentzer J."/>
            <person name="Ahren D."/>
            <person name="Johansson T."/>
            <person name="Persson P."/>
            <person name="Tunlid A."/>
        </authorList>
    </citation>
    <scope>NUCLEOTIDE SEQUENCE [LARGE SCALE GENOMIC DNA]</scope>
    <source>
        <strain evidence="1 2">CBS 102.39</strain>
    </source>
</reference>
<sequence>MSGNRIPSNHRSVPVDYTNALRERPSDPAFHPPFFAATAANLLIDTFNCHFEVLENDRHKNTPLPEYIDSLVQATKLPFQVTVAALILLQRLYTRLPPHIYQHRDLLSPYQLFTGAYIIAAKQYTQLRLGLDVTQLITHEEKTTFEADGTTVALVMSTAFWSRLTTYSISQLKEMQRQFLNALGGNVCVFPVSSVESQEFLKKLPAFPLRRGLPSSIARRPHLGSMKRGTLRSKGVESFGRMTAEEHLDHFMENGKKYDSLARGVRQSDVLV</sequence>
<protein>
    <submittedName>
        <fullName evidence="1">Uncharacterized protein</fullName>
    </submittedName>
</protein>
<dbReference type="Gene3D" id="1.10.472.10">
    <property type="entry name" value="Cyclin-like"/>
    <property type="match status" value="1"/>
</dbReference>
<dbReference type="EMBL" id="JAACJL010000017">
    <property type="protein sequence ID" value="KAF4618662.1"/>
    <property type="molecule type" value="Genomic_DNA"/>
</dbReference>
<proteinExistence type="predicted"/>
<organism evidence="1 2">
    <name type="scientific">Agrocybe pediades</name>
    <dbReference type="NCBI Taxonomy" id="84607"/>
    <lineage>
        <taxon>Eukaryota</taxon>
        <taxon>Fungi</taxon>
        <taxon>Dikarya</taxon>
        <taxon>Basidiomycota</taxon>
        <taxon>Agaricomycotina</taxon>
        <taxon>Agaricomycetes</taxon>
        <taxon>Agaricomycetidae</taxon>
        <taxon>Agaricales</taxon>
        <taxon>Agaricineae</taxon>
        <taxon>Strophariaceae</taxon>
        <taxon>Agrocybe</taxon>
    </lineage>
</organism>
<name>A0A8H4QWE1_9AGAR</name>
<gene>
    <name evidence="1" type="ORF">D9613_010129</name>
</gene>